<evidence type="ECO:0000313" key="2">
    <source>
        <dbReference type="Proteomes" id="UP001165960"/>
    </source>
</evidence>
<gene>
    <name evidence="1" type="ORF">DSO57_1036914</name>
</gene>
<name>A0ACC2UJ53_9FUNG</name>
<dbReference type="Proteomes" id="UP001165960">
    <property type="component" value="Unassembled WGS sequence"/>
</dbReference>
<keyword evidence="2" id="KW-1185">Reference proteome</keyword>
<comment type="caution">
    <text evidence="1">The sequence shown here is derived from an EMBL/GenBank/DDBJ whole genome shotgun (WGS) entry which is preliminary data.</text>
</comment>
<protein>
    <submittedName>
        <fullName evidence="1">Uncharacterized protein</fullName>
    </submittedName>
</protein>
<reference evidence="1" key="1">
    <citation type="submission" date="2022-04" db="EMBL/GenBank/DDBJ databases">
        <title>Genome of the entomopathogenic fungus Entomophthora muscae.</title>
        <authorList>
            <person name="Elya C."/>
            <person name="Lovett B.R."/>
            <person name="Lee E."/>
            <person name="Macias A.M."/>
            <person name="Hajek A.E."/>
            <person name="De Bivort B.L."/>
            <person name="Kasson M.T."/>
            <person name="De Fine Licht H.H."/>
            <person name="Stajich J.E."/>
        </authorList>
    </citation>
    <scope>NUCLEOTIDE SEQUENCE</scope>
    <source>
        <strain evidence="1">Berkeley</strain>
    </source>
</reference>
<accession>A0ACC2UJ53</accession>
<sequence length="172" mass="19150">MSNYGHYLTIRSDANLPTDPLLKIFPAQNLIPNLLQCYLLTGLWPIFKKIPPKKEQSDGHMATPHQETFLIIPDGNIQEDQLALTSVHNQLCLGQYNNSGILSHPDLSQHMLNLELELLPGIRNNPTHSCVINKLSPAANVKRPPTKQTSTSTCRHLLSLTDVATNVQHLPP</sequence>
<dbReference type="EMBL" id="QTSX02000373">
    <property type="protein sequence ID" value="KAJ9087068.1"/>
    <property type="molecule type" value="Genomic_DNA"/>
</dbReference>
<proteinExistence type="predicted"/>
<organism evidence="1 2">
    <name type="scientific">Entomophthora muscae</name>
    <dbReference type="NCBI Taxonomy" id="34485"/>
    <lineage>
        <taxon>Eukaryota</taxon>
        <taxon>Fungi</taxon>
        <taxon>Fungi incertae sedis</taxon>
        <taxon>Zoopagomycota</taxon>
        <taxon>Entomophthoromycotina</taxon>
        <taxon>Entomophthoromycetes</taxon>
        <taxon>Entomophthorales</taxon>
        <taxon>Entomophthoraceae</taxon>
        <taxon>Entomophthora</taxon>
    </lineage>
</organism>
<evidence type="ECO:0000313" key="1">
    <source>
        <dbReference type="EMBL" id="KAJ9087068.1"/>
    </source>
</evidence>